<dbReference type="GO" id="GO:0016887">
    <property type="term" value="F:ATP hydrolysis activity"/>
    <property type="evidence" value="ECO:0007669"/>
    <property type="project" value="InterPro"/>
</dbReference>
<accession>A0A540WK60</accession>
<feature type="domain" description="Endonuclease GajA/Old nuclease/RecF-like AAA" evidence="2">
    <location>
        <begin position="1"/>
        <end position="49"/>
    </location>
</feature>
<dbReference type="PANTHER" id="PTHR32182">
    <property type="entry name" value="DNA REPLICATION AND REPAIR PROTEIN RECF"/>
    <property type="match status" value="1"/>
</dbReference>
<evidence type="ECO:0000256" key="1">
    <source>
        <dbReference type="SAM" id="MobiDB-lite"/>
    </source>
</evidence>
<evidence type="ECO:0000313" key="4">
    <source>
        <dbReference type="EMBL" id="TQF09227.1"/>
    </source>
</evidence>
<feature type="domain" description="ATPase AAA-type core" evidence="3">
    <location>
        <begin position="159"/>
        <end position="330"/>
    </location>
</feature>
<dbReference type="Gene3D" id="3.40.50.300">
    <property type="entry name" value="P-loop containing nucleotide triphosphate hydrolases"/>
    <property type="match status" value="2"/>
</dbReference>
<keyword evidence="5" id="KW-1185">Reference proteome</keyword>
<reference evidence="4 5" key="1">
    <citation type="submission" date="2019-06" db="EMBL/GenBank/DDBJ databases">
        <authorList>
            <person name="Livingstone P."/>
            <person name="Whitworth D."/>
        </authorList>
    </citation>
    <scope>NUCLEOTIDE SEQUENCE [LARGE SCALE GENOMIC DNA]</scope>
    <source>
        <strain evidence="4 5">AM401</strain>
    </source>
</reference>
<dbReference type="InterPro" id="IPR041685">
    <property type="entry name" value="AAA_GajA/Old/RecF-like"/>
</dbReference>
<dbReference type="GO" id="GO:0006302">
    <property type="term" value="P:double-strand break repair"/>
    <property type="evidence" value="ECO:0007669"/>
    <property type="project" value="TreeGrafter"/>
</dbReference>
<comment type="caution">
    <text evidence="4">The sequence shown here is derived from an EMBL/GenBank/DDBJ whole genome shotgun (WGS) entry which is preliminary data.</text>
</comment>
<proteinExistence type="predicted"/>
<protein>
    <submittedName>
        <fullName evidence="4">AAA family ATPase</fullName>
    </submittedName>
</protein>
<dbReference type="GO" id="GO:0000731">
    <property type="term" value="P:DNA synthesis involved in DNA repair"/>
    <property type="evidence" value="ECO:0007669"/>
    <property type="project" value="TreeGrafter"/>
</dbReference>
<dbReference type="FunFam" id="3.40.50.300:FF:002534">
    <property type="entry name" value="Putative RecF protein"/>
    <property type="match status" value="1"/>
</dbReference>
<feature type="region of interest" description="Disordered" evidence="1">
    <location>
        <begin position="359"/>
        <end position="382"/>
    </location>
</feature>
<dbReference type="InterPro" id="IPR027417">
    <property type="entry name" value="P-loop_NTPase"/>
</dbReference>
<evidence type="ECO:0000259" key="3">
    <source>
        <dbReference type="Pfam" id="PF13304"/>
    </source>
</evidence>
<dbReference type="PIRSF" id="PIRSF029347">
    <property type="entry name" value="RecF"/>
    <property type="match status" value="1"/>
</dbReference>
<dbReference type="AlphaFoldDB" id="A0A540WK60"/>
<name>A0A540WK60_9BACT</name>
<dbReference type="InterPro" id="IPR014555">
    <property type="entry name" value="RecF-like"/>
</dbReference>
<organism evidence="4 5">
    <name type="scientific">Myxococcus llanfairpwllgwyngyllgogerychwyrndrobwllllantysiliogogogochensis</name>
    <dbReference type="NCBI Taxonomy" id="2590453"/>
    <lineage>
        <taxon>Bacteria</taxon>
        <taxon>Pseudomonadati</taxon>
        <taxon>Myxococcota</taxon>
        <taxon>Myxococcia</taxon>
        <taxon>Myxococcales</taxon>
        <taxon>Cystobacterineae</taxon>
        <taxon>Myxococcaceae</taxon>
        <taxon>Myxococcus</taxon>
    </lineage>
</organism>
<dbReference type="Pfam" id="PF13175">
    <property type="entry name" value="AAA_15"/>
    <property type="match status" value="1"/>
</dbReference>
<dbReference type="Pfam" id="PF13304">
    <property type="entry name" value="AAA_21"/>
    <property type="match status" value="1"/>
</dbReference>
<evidence type="ECO:0000313" key="5">
    <source>
        <dbReference type="Proteomes" id="UP000315369"/>
    </source>
</evidence>
<sequence>MPIQRLRISGYRSVRQLSLELGPVNVIVGANGSGKTNLYRALYLLVAASEGRLARTLAEEGGTPSVLWAGSRGAKQPVRLTVQVEMGELAYELSCGIVPNLPRSTDPFKLDPEVKSEHLWAWSGGRKVVLMERKDRTAFMRDADGKRVTFPTQLWNSESVLDQLGEPHRFPRLSEVQRTFSAWRFYHHFRTDPDAAMRHPRVGVRTPVLAHDGADLAAALLTILQIGDTRGLEQGIDDAFPGARLEVRSSEGRFSLFLHMPGLSRPMAASELSDGTLRYLCLLAALLSPRPPPFLALNEPETSLHPDLLEPLGRLVLRAARDSQVWVTTHAEPLARTVAQASRCSPVYLVKRDGATQVEGALDGDSSDFVEEEEEEEEDRGG</sequence>
<dbReference type="PANTHER" id="PTHR32182:SF25">
    <property type="entry name" value="SLR1056 PROTEIN"/>
    <property type="match status" value="1"/>
</dbReference>
<evidence type="ECO:0000259" key="2">
    <source>
        <dbReference type="Pfam" id="PF13175"/>
    </source>
</evidence>
<dbReference type="SUPFAM" id="SSF52540">
    <property type="entry name" value="P-loop containing nucleoside triphosphate hydrolases"/>
    <property type="match status" value="1"/>
</dbReference>
<dbReference type="Proteomes" id="UP000315369">
    <property type="component" value="Unassembled WGS sequence"/>
</dbReference>
<gene>
    <name evidence="4" type="ORF">FJV41_45720</name>
</gene>
<dbReference type="InterPro" id="IPR003959">
    <property type="entry name" value="ATPase_AAA_core"/>
</dbReference>
<dbReference type="EMBL" id="VIFM01000374">
    <property type="protein sequence ID" value="TQF09227.1"/>
    <property type="molecule type" value="Genomic_DNA"/>
</dbReference>
<dbReference type="GO" id="GO:0005524">
    <property type="term" value="F:ATP binding"/>
    <property type="evidence" value="ECO:0007669"/>
    <property type="project" value="InterPro"/>
</dbReference>
<feature type="compositionally biased region" description="Acidic residues" evidence="1">
    <location>
        <begin position="365"/>
        <end position="382"/>
    </location>
</feature>
<dbReference type="RefSeq" id="WP_141648928.1">
    <property type="nucleotide sequence ID" value="NZ_VIFM01000374.1"/>
</dbReference>
<dbReference type="OrthoDB" id="127554at2"/>